<evidence type="ECO:0000313" key="1">
    <source>
        <dbReference type="EMBL" id="EEP54878.1"/>
    </source>
</evidence>
<dbReference type="eggNOG" id="ENOG503370Y">
    <property type="taxonomic scope" value="Bacteria"/>
</dbReference>
<comment type="caution">
    <text evidence="1">The sequence shown here is derived from an EMBL/GenBank/DDBJ whole genome shotgun (WGS) entry which is preliminary data.</text>
</comment>
<keyword evidence="2" id="KW-1185">Reference proteome</keyword>
<reference evidence="1 2" key="1">
    <citation type="submission" date="2009-08" db="EMBL/GenBank/DDBJ databases">
        <authorList>
            <person name="Shrivastava S."/>
            <person name="Brinkac L.B."/>
            <person name="Brown J.L."/>
            <person name="Bruce D.B."/>
            <person name="Detter C."/>
            <person name="Green L.D."/>
            <person name="Munk C.A."/>
            <person name="Rogers Y.C."/>
            <person name="Tapia R."/>
            <person name="Sims D.R."/>
            <person name="Smith L.A."/>
            <person name="Smith T.J."/>
            <person name="Sutton G."/>
            <person name="Brettin T."/>
        </authorList>
    </citation>
    <scope>NUCLEOTIDE SEQUENCE [LARGE SCALE GENOMIC DNA]</scope>
    <source>
        <strain evidence="2">E4 str. BoNT E BL5262</strain>
    </source>
</reference>
<dbReference type="EMBL" id="ACOM01000005">
    <property type="protein sequence ID" value="EEP54878.1"/>
    <property type="molecule type" value="Genomic_DNA"/>
</dbReference>
<dbReference type="RefSeq" id="WP_003415547.1">
    <property type="nucleotide sequence ID" value="NZ_ACOM01000005.1"/>
</dbReference>
<dbReference type="AlphaFoldDB" id="C4IGY5"/>
<name>C4IGY5_CLOBU</name>
<dbReference type="HOGENOM" id="CLU_189144_1_0_9"/>
<gene>
    <name evidence="1" type="ORF">CLP_2679</name>
</gene>
<organism evidence="1 2">
    <name type="scientific">Clostridium butyricum E4 str. BoNT E BL5262</name>
    <dbReference type="NCBI Taxonomy" id="632245"/>
    <lineage>
        <taxon>Bacteria</taxon>
        <taxon>Bacillati</taxon>
        <taxon>Bacillota</taxon>
        <taxon>Clostridia</taxon>
        <taxon>Eubacteriales</taxon>
        <taxon>Clostridiaceae</taxon>
        <taxon>Clostridium</taxon>
    </lineage>
</organism>
<dbReference type="Proteomes" id="UP000003081">
    <property type="component" value="Unassembled WGS sequence"/>
</dbReference>
<proteinExistence type="predicted"/>
<sequence>MNKLICKLTNLIEVKKIIALSTIWVFCGLAVAGKIDTTVFTSVVTLIVGYYFGQSTANNSNSKGDIK</sequence>
<protein>
    <recommendedName>
        <fullName evidence="3">Phage exported protein</fullName>
    </recommendedName>
</protein>
<evidence type="ECO:0008006" key="3">
    <source>
        <dbReference type="Google" id="ProtNLM"/>
    </source>
</evidence>
<evidence type="ECO:0000313" key="2">
    <source>
        <dbReference type="Proteomes" id="UP000003081"/>
    </source>
</evidence>
<accession>C4IGY5</accession>